<organism evidence="2 3">
    <name type="scientific">Caerostris extrusa</name>
    <name type="common">Bark spider</name>
    <name type="synonym">Caerostris bankana</name>
    <dbReference type="NCBI Taxonomy" id="172846"/>
    <lineage>
        <taxon>Eukaryota</taxon>
        <taxon>Metazoa</taxon>
        <taxon>Ecdysozoa</taxon>
        <taxon>Arthropoda</taxon>
        <taxon>Chelicerata</taxon>
        <taxon>Arachnida</taxon>
        <taxon>Araneae</taxon>
        <taxon>Araneomorphae</taxon>
        <taxon>Entelegynae</taxon>
        <taxon>Araneoidea</taxon>
        <taxon>Araneidae</taxon>
        <taxon>Caerostris</taxon>
    </lineage>
</organism>
<evidence type="ECO:0008006" key="4">
    <source>
        <dbReference type="Google" id="ProtNLM"/>
    </source>
</evidence>
<gene>
    <name evidence="2" type="ORF">CEXT_796071</name>
</gene>
<feature type="region of interest" description="Disordered" evidence="1">
    <location>
        <begin position="95"/>
        <end position="128"/>
    </location>
</feature>
<name>A0AAV4P226_CAEEX</name>
<evidence type="ECO:0000313" key="2">
    <source>
        <dbReference type="EMBL" id="GIX89969.1"/>
    </source>
</evidence>
<reference evidence="2 3" key="1">
    <citation type="submission" date="2021-06" db="EMBL/GenBank/DDBJ databases">
        <title>Caerostris extrusa draft genome.</title>
        <authorList>
            <person name="Kono N."/>
            <person name="Arakawa K."/>
        </authorList>
    </citation>
    <scope>NUCLEOTIDE SEQUENCE [LARGE SCALE GENOMIC DNA]</scope>
</reference>
<dbReference type="Proteomes" id="UP001054945">
    <property type="component" value="Unassembled WGS sequence"/>
</dbReference>
<feature type="compositionally biased region" description="Basic residues" evidence="1">
    <location>
        <begin position="110"/>
        <end position="120"/>
    </location>
</feature>
<evidence type="ECO:0000256" key="1">
    <source>
        <dbReference type="SAM" id="MobiDB-lite"/>
    </source>
</evidence>
<evidence type="ECO:0000313" key="3">
    <source>
        <dbReference type="Proteomes" id="UP001054945"/>
    </source>
</evidence>
<protein>
    <recommendedName>
        <fullName evidence="4">C2H2-type domain-containing protein</fullName>
    </recommendedName>
</protein>
<accession>A0AAV4P226</accession>
<dbReference type="EMBL" id="BPLR01021466">
    <property type="protein sequence ID" value="GIX89969.1"/>
    <property type="molecule type" value="Genomic_DNA"/>
</dbReference>
<keyword evidence="3" id="KW-1185">Reference proteome</keyword>
<proteinExistence type="predicted"/>
<comment type="caution">
    <text evidence="2">The sequence shown here is derived from an EMBL/GenBank/DDBJ whole genome shotgun (WGS) entry which is preliminary data.</text>
</comment>
<sequence>MERKELTNISENKTEHIKNWDRPTFYECPDPSCMKQFTEKALVVHMRSCTHKHDCMCDACTLTRKRKSEEELAVHIKLFKYSTSENKECQFSAKKKIASQSTGKENVPPQRKKLKRKTRKKMDTADSSSKIHHNRKTCFRTIFCELCKSHISAVLFGVHALQHGRELDEKLFCCLCSAPGYRLEEAFLIHFFTHSQNAHQKILPSVLQLQKLLTTDDCE</sequence>
<dbReference type="AlphaFoldDB" id="A0AAV4P226"/>